<proteinExistence type="predicted"/>
<dbReference type="Proteomes" id="UP001320209">
    <property type="component" value="Chromosome"/>
</dbReference>
<dbReference type="InterPro" id="IPR009014">
    <property type="entry name" value="Transketo_C/PFOR_II"/>
</dbReference>
<comment type="subunit">
    <text evidence="2">Heterodimer of an alpha and a beta chain.</text>
</comment>
<reference evidence="10" key="1">
    <citation type="submission" date="2021-10" db="EMBL/GenBank/DDBJ databases">
        <title>Genome Sequence of The Candidatus Hydrogeosomobacter endosymbioticus, an Intracellular Bacterial Symbiont of the Anaerobic Ciliate GW7.</title>
        <authorList>
            <person name="Shiohama Y."/>
            <person name="Shinzato N."/>
        </authorList>
    </citation>
    <scope>NUCLEOTIDE SEQUENCE [LARGE SCALE GENOMIC DNA]</scope>
    <source>
        <strain evidence="10">200920</strain>
    </source>
</reference>
<dbReference type="RefSeq" id="WP_236864854.1">
    <property type="nucleotide sequence ID" value="NZ_AP025225.1"/>
</dbReference>
<accession>A0ABM7V9I7</accession>
<dbReference type="InterPro" id="IPR027110">
    <property type="entry name" value="PDHB_mito-type"/>
</dbReference>
<evidence type="ECO:0000259" key="9">
    <source>
        <dbReference type="SMART" id="SM00861"/>
    </source>
</evidence>
<keyword evidence="7 8" id="KW-0670">Pyruvate</keyword>
<evidence type="ECO:0000256" key="3">
    <source>
        <dbReference type="ARBA" id="ARBA00012281"/>
    </source>
</evidence>
<comment type="catalytic activity">
    <reaction evidence="8">
        <text>N(6)-[(R)-lipoyl]-L-lysyl-[protein] + pyruvate + H(+) = N(6)-[(R)-S(8)-acetyldihydrolipoyl]-L-lysyl-[protein] + CO2</text>
        <dbReference type="Rhea" id="RHEA:19189"/>
        <dbReference type="Rhea" id="RHEA-COMP:10474"/>
        <dbReference type="Rhea" id="RHEA-COMP:10478"/>
        <dbReference type="ChEBI" id="CHEBI:15361"/>
        <dbReference type="ChEBI" id="CHEBI:15378"/>
        <dbReference type="ChEBI" id="CHEBI:16526"/>
        <dbReference type="ChEBI" id="CHEBI:83099"/>
        <dbReference type="ChEBI" id="CHEBI:83111"/>
        <dbReference type="EC" id="1.2.4.1"/>
    </reaction>
</comment>
<evidence type="ECO:0000256" key="1">
    <source>
        <dbReference type="ARBA" id="ARBA00001964"/>
    </source>
</evidence>
<keyword evidence="6 8" id="KW-0786">Thiamine pyrophosphate</keyword>
<dbReference type="PANTHER" id="PTHR11624:SF96">
    <property type="entry name" value="PYRUVATE DEHYDROGENASE E1 COMPONENT SUBUNIT BETA, MITOCHONDRIAL"/>
    <property type="match status" value="1"/>
</dbReference>
<comment type="function">
    <text evidence="8">The pyruvate dehydrogenase complex catalyzes the overall conversion of pyruvate to acetyl-CoA and CO2.</text>
</comment>
<evidence type="ECO:0000256" key="7">
    <source>
        <dbReference type="ARBA" id="ARBA00023317"/>
    </source>
</evidence>
<evidence type="ECO:0000313" key="11">
    <source>
        <dbReference type="Proteomes" id="UP001320209"/>
    </source>
</evidence>
<dbReference type="Gene3D" id="3.40.50.970">
    <property type="match status" value="1"/>
</dbReference>
<dbReference type="Gene3D" id="3.40.50.920">
    <property type="match status" value="1"/>
</dbReference>
<dbReference type="SUPFAM" id="SSF52922">
    <property type="entry name" value="TK C-terminal domain-like"/>
    <property type="match status" value="1"/>
</dbReference>
<dbReference type="CDD" id="cd07036">
    <property type="entry name" value="TPP_PYR_E1-PDHc-beta_like"/>
    <property type="match status" value="1"/>
</dbReference>
<name>A0ABM7V9I7_9PROT</name>
<dbReference type="InterPro" id="IPR005475">
    <property type="entry name" value="Transketolase-like_Pyr-bd"/>
</dbReference>
<protein>
    <recommendedName>
        <fullName evidence="4 8">Pyruvate dehydrogenase E1 component subunit beta</fullName>
        <ecNumber evidence="3 8">1.2.4.1</ecNumber>
    </recommendedName>
</protein>
<dbReference type="Pfam" id="PF02779">
    <property type="entry name" value="Transket_pyr"/>
    <property type="match status" value="1"/>
</dbReference>
<evidence type="ECO:0000256" key="6">
    <source>
        <dbReference type="ARBA" id="ARBA00023052"/>
    </source>
</evidence>
<evidence type="ECO:0000256" key="8">
    <source>
        <dbReference type="RuleBase" id="RU364074"/>
    </source>
</evidence>
<evidence type="ECO:0000256" key="5">
    <source>
        <dbReference type="ARBA" id="ARBA00023002"/>
    </source>
</evidence>
<organism evidence="10 11">
    <name type="scientific">Candidatus Hydrogenosomobacter endosymbioticus</name>
    <dbReference type="NCBI Taxonomy" id="2558174"/>
    <lineage>
        <taxon>Bacteria</taxon>
        <taxon>Pseudomonadati</taxon>
        <taxon>Pseudomonadota</taxon>
        <taxon>Alphaproteobacteria</taxon>
        <taxon>Holosporales</taxon>
        <taxon>Holosporaceae</taxon>
        <taxon>Candidatus Hydrogenosomobacter</taxon>
    </lineage>
</organism>
<comment type="cofactor">
    <cofactor evidence="1 8">
        <name>thiamine diphosphate</name>
        <dbReference type="ChEBI" id="CHEBI:58937"/>
    </cofactor>
</comment>
<dbReference type="EMBL" id="AP025225">
    <property type="protein sequence ID" value="BDB96467.1"/>
    <property type="molecule type" value="Genomic_DNA"/>
</dbReference>
<gene>
    <name evidence="10" type="ORF">HYD_6000</name>
</gene>
<dbReference type="InterPro" id="IPR033248">
    <property type="entry name" value="Transketolase_C"/>
</dbReference>
<keyword evidence="5 8" id="KW-0560">Oxidoreductase</keyword>
<evidence type="ECO:0000313" key="10">
    <source>
        <dbReference type="EMBL" id="BDB96467.1"/>
    </source>
</evidence>
<sequence>MRNITVREALREAMAEEMRADDRVFLLGEEVANYDGAYKVSKGMLAEFGPRRVIDTPISEYGFTGVSVGAAFRGLRPIVEFMSFNFAMQAIDHIINSAAKTLYMSGGSVSCPIVFRGLNGTAVQVGAQHSQCFASWFAHCPGLKVVSPYDSMSAKYLLKAAIKDSNPVVFLESEIMYGRSFDIDDEAGESIALDKSVVRRVGRDVSVISFSVSVDRCLKAAEILHNEHGIDAEVIDLVSLRPIDINGVISSLRKTHRFVSVEEGWAPYGVGAEIVSVINEHGFDELDSHPIRISGADVPMPYSKPLEAAAIPSVELIVKRVLSLF</sequence>
<keyword evidence="11" id="KW-1185">Reference proteome</keyword>
<evidence type="ECO:0000256" key="2">
    <source>
        <dbReference type="ARBA" id="ARBA00011870"/>
    </source>
</evidence>
<feature type="domain" description="Transketolase-like pyrimidine-binding" evidence="9">
    <location>
        <begin position="4"/>
        <end position="179"/>
    </location>
</feature>
<dbReference type="Pfam" id="PF02780">
    <property type="entry name" value="Transketolase_C"/>
    <property type="match status" value="1"/>
</dbReference>
<dbReference type="NCBIfam" id="NF006667">
    <property type="entry name" value="PRK09212.1"/>
    <property type="match status" value="1"/>
</dbReference>
<dbReference type="InterPro" id="IPR029061">
    <property type="entry name" value="THDP-binding"/>
</dbReference>
<dbReference type="NCBIfam" id="NF008854">
    <property type="entry name" value="PRK11892.1"/>
    <property type="match status" value="1"/>
</dbReference>
<evidence type="ECO:0000256" key="4">
    <source>
        <dbReference type="ARBA" id="ARBA00016138"/>
    </source>
</evidence>
<dbReference type="SUPFAM" id="SSF52518">
    <property type="entry name" value="Thiamin diphosphate-binding fold (THDP-binding)"/>
    <property type="match status" value="1"/>
</dbReference>
<dbReference type="EC" id="1.2.4.1" evidence="3 8"/>
<dbReference type="SMART" id="SM00861">
    <property type="entry name" value="Transket_pyr"/>
    <property type="match status" value="1"/>
</dbReference>
<dbReference type="PANTHER" id="PTHR11624">
    <property type="entry name" value="DEHYDROGENASE RELATED"/>
    <property type="match status" value="1"/>
</dbReference>